<evidence type="ECO:0000313" key="1">
    <source>
        <dbReference type="EMBL" id="RED57944.1"/>
    </source>
</evidence>
<dbReference type="Proteomes" id="UP000256977">
    <property type="component" value="Unassembled WGS sequence"/>
</dbReference>
<dbReference type="EMBL" id="QRDZ01000035">
    <property type="protein sequence ID" value="RED57944.1"/>
    <property type="molecule type" value="Genomic_DNA"/>
</dbReference>
<comment type="caution">
    <text evidence="1">The sequence shown here is derived from an EMBL/GenBank/DDBJ whole genome shotgun (WGS) entry which is preliminary data.</text>
</comment>
<keyword evidence="2" id="KW-1185">Reference proteome</keyword>
<protein>
    <submittedName>
        <fullName evidence="1">Uncharacterized protein</fullName>
    </submittedName>
</protein>
<reference evidence="1 2" key="1">
    <citation type="submission" date="2018-07" db="EMBL/GenBank/DDBJ databases">
        <title>Genomic Encyclopedia of Type Strains, Phase III (KMG-III): the genomes of soil and plant-associated and newly described type strains.</title>
        <authorList>
            <person name="Whitman W."/>
        </authorList>
    </citation>
    <scope>NUCLEOTIDE SEQUENCE [LARGE SCALE GENOMIC DNA]</scope>
    <source>
        <strain evidence="1 2">CECT 7287</strain>
    </source>
</reference>
<name>A0A3D9I829_9BACL</name>
<accession>A0A3D9I829</accession>
<sequence>MVIDINKFHINEMLSELCGIHFLVLVEMRKGSKFK</sequence>
<dbReference type="AlphaFoldDB" id="A0A3D9I829"/>
<organism evidence="1 2">
    <name type="scientific">Cohnella phaseoli</name>
    <dbReference type="NCBI Taxonomy" id="456490"/>
    <lineage>
        <taxon>Bacteria</taxon>
        <taxon>Bacillati</taxon>
        <taxon>Bacillota</taxon>
        <taxon>Bacilli</taxon>
        <taxon>Bacillales</taxon>
        <taxon>Paenibacillaceae</taxon>
        <taxon>Cohnella</taxon>
    </lineage>
</organism>
<evidence type="ECO:0000313" key="2">
    <source>
        <dbReference type="Proteomes" id="UP000256977"/>
    </source>
</evidence>
<gene>
    <name evidence="1" type="ORF">DFP98_13541</name>
</gene>
<proteinExistence type="predicted"/>